<comment type="caution">
    <text evidence="2">The sequence shown here is derived from an EMBL/GenBank/DDBJ whole genome shotgun (WGS) entry which is preliminary data.</text>
</comment>
<dbReference type="Proteomes" id="UP001242288">
    <property type="component" value="Unassembled WGS sequence"/>
</dbReference>
<dbReference type="Proteomes" id="UP001209412">
    <property type="component" value="Unassembled WGS sequence"/>
</dbReference>
<sequence>MSADQNFATPTYFLSGGKFLLNDAGQKVNSEYEHAAAEKRKLDATWAGALLARLFIDHPWLAGMTIELRASAVTDDDGVTFRSVVASVSDVIHVDGVPLAESVDAAGNLCQDRATDLLENVLQDNDADLYASFAEPHEYDDIDLIVRRDAIAELLQGEQIDGSVAFALLFSDHVHAAPSGPSA</sequence>
<proteinExistence type="predicted"/>
<keyword evidence="3" id="KW-1185">Reference proteome</keyword>
<evidence type="ECO:0000313" key="4">
    <source>
        <dbReference type="Proteomes" id="UP001242288"/>
    </source>
</evidence>
<evidence type="ECO:0000313" key="1">
    <source>
        <dbReference type="EMBL" id="MCX4150006.1"/>
    </source>
</evidence>
<dbReference type="EMBL" id="JAPKHW010000036">
    <property type="protein sequence ID" value="MCX4150006.1"/>
    <property type="molecule type" value="Genomic_DNA"/>
</dbReference>
<dbReference type="AlphaFoldDB" id="A0AAP5BKU3"/>
<dbReference type="RefSeq" id="WP_266243572.1">
    <property type="nucleotide sequence ID" value="NZ_JAMXWF010000036.1"/>
</dbReference>
<dbReference type="EMBL" id="JAMXWF010000036">
    <property type="protein sequence ID" value="MDQ6411824.1"/>
    <property type="molecule type" value="Genomic_DNA"/>
</dbReference>
<evidence type="ECO:0000313" key="2">
    <source>
        <dbReference type="EMBL" id="MDQ6411824.1"/>
    </source>
</evidence>
<gene>
    <name evidence="2" type="ORF">NIE36_32245</name>
    <name evidence="1" type="ORF">OSB80_32310</name>
</gene>
<organism evidence="2 4">
    <name type="scientific">Paraburkholderia madseniana</name>
    <dbReference type="NCBI Taxonomy" id="2599607"/>
    <lineage>
        <taxon>Bacteria</taxon>
        <taxon>Pseudomonadati</taxon>
        <taxon>Pseudomonadota</taxon>
        <taxon>Betaproteobacteria</taxon>
        <taxon>Burkholderiales</taxon>
        <taxon>Burkholderiaceae</taxon>
        <taxon>Paraburkholderia</taxon>
    </lineage>
</organism>
<name>A0AAP5BKU3_9BURK</name>
<protein>
    <submittedName>
        <fullName evidence="2">Uncharacterized protein</fullName>
    </submittedName>
</protein>
<accession>A0AAP5BKU3</accession>
<reference evidence="2" key="1">
    <citation type="submission" date="2022-06" db="EMBL/GenBank/DDBJ databases">
        <title>PHB producers.</title>
        <authorList>
            <person name="Besaury L."/>
        </authorList>
    </citation>
    <scope>NUCLEOTIDE SEQUENCE</scope>
    <source>
        <strain evidence="2 3">SEWS6</strain>
    </source>
</reference>
<evidence type="ECO:0000313" key="3">
    <source>
        <dbReference type="Proteomes" id="UP001209412"/>
    </source>
</evidence>